<keyword evidence="2" id="KW-0547">Nucleotide-binding</keyword>
<dbReference type="InterPro" id="IPR041679">
    <property type="entry name" value="DNA2/NAM7-like_C"/>
</dbReference>
<evidence type="ECO:0000256" key="2">
    <source>
        <dbReference type="ARBA" id="ARBA00022741"/>
    </source>
</evidence>
<dbReference type="CDD" id="cd18808">
    <property type="entry name" value="SF1_C_Upf1"/>
    <property type="match status" value="1"/>
</dbReference>
<dbReference type="SUPFAM" id="SSF52540">
    <property type="entry name" value="P-loop containing nucleoside triphosphate hydrolases"/>
    <property type="match status" value="1"/>
</dbReference>
<evidence type="ECO:0000256" key="1">
    <source>
        <dbReference type="ARBA" id="ARBA00007913"/>
    </source>
</evidence>
<dbReference type="InterPro" id="IPR045055">
    <property type="entry name" value="DNA2/NAM7-like"/>
</dbReference>
<organism evidence="9 10">
    <name type="scientific">Filobasidium floriforme</name>
    <dbReference type="NCBI Taxonomy" id="5210"/>
    <lineage>
        <taxon>Eukaryota</taxon>
        <taxon>Fungi</taxon>
        <taxon>Dikarya</taxon>
        <taxon>Basidiomycota</taxon>
        <taxon>Agaricomycotina</taxon>
        <taxon>Tremellomycetes</taxon>
        <taxon>Filobasidiales</taxon>
        <taxon>Filobasidiaceae</taxon>
        <taxon>Filobasidium</taxon>
    </lineage>
</organism>
<dbReference type="GO" id="GO:0005694">
    <property type="term" value="C:chromosome"/>
    <property type="evidence" value="ECO:0007669"/>
    <property type="project" value="UniProtKB-ARBA"/>
</dbReference>
<dbReference type="InterPro" id="IPR041677">
    <property type="entry name" value="DNA2/NAM7_AAA_11"/>
</dbReference>
<dbReference type="GO" id="GO:0016787">
    <property type="term" value="F:hydrolase activity"/>
    <property type="evidence" value="ECO:0007669"/>
    <property type="project" value="UniProtKB-KW"/>
</dbReference>
<dbReference type="Gene3D" id="3.40.50.300">
    <property type="entry name" value="P-loop containing nucleotide triphosphate hydrolases"/>
    <property type="match status" value="2"/>
</dbReference>
<evidence type="ECO:0000256" key="5">
    <source>
        <dbReference type="ARBA" id="ARBA00022840"/>
    </source>
</evidence>
<dbReference type="GO" id="GO:0005524">
    <property type="term" value="F:ATP binding"/>
    <property type="evidence" value="ECO:0007669"/>
    <property type="project" value="UniProtKB-KW"/>
</dbReference>
<keyword evidence="4" id="KW-0347">Helicase</keyword>
<evidence type="ECO:0000313" key="10">
    <source>
        <dbReference type="Proteomes" id="UP000812966"/>
    </source>
</evidence>
<feature type="region of interest" description="Disordered" evidence="6">
    <location>
        <begin position="1"/>
        <end position="70"/>
    </location>
</feature>
<dbReference type="PANTHER" id="PTHR10887">
    <property type="entry name" value="DNA2/NAM7 HELICASE FAMILY"/>
    <property type="match status" value="1"/>
</dbReference>
<accession>A0A8K0JL26</accession>
<dbReference type="AlphaFoldDB" id="A0A8K0JL26"/>
<feature type="compositionally biased region" description="Basic residues" evidence="6">
    <location>
        <begin position="1"/>
        <end position="10"/>
    </location>
</feature>
<evidence type="ECO:0000259" key="8">
    <source>
        <dbReference type="Pfam" id="PF13087"/>
    </source>
</evidence>
<keyword evidence="10" id="KW-1185">Reference proteome</keyword>
<dbReference type="EMBL" id="JABELV010000067">
    <property type="protein sequence ID" value="KAG7535933.1"/>
    <property type="molecule type" value="Genomic_DNA"/>
</dbReference>
<evidence type="ECO:0000256" key="6">
    <source>
        <dbReference type="SAM" id="MobiDB-lite"/>
    </source>
</evidence>
<protein>
    <submittedName>
        <fullName evidence="9">Uncharacterized protein</fullName>
    </submittedName>
</protein>
<dbReference type="InterPro" id="IPR027417">
    <property type="entry name" value="P-loop_NTPase"/>
</dbReference>
<keyword evidence="3" id="KW-0378">Hydrolase</keyword>
<evidence type="ECO:0000313" key="9">
    <source>
        <dbReference type="EMBL" id="KAG7535933.1"/>
    </source>
</evidence>
<keyword evidence="5" id="KW-0067">ATP-binding</keyword>
<dbReference type="Pfam" id="PF13086">
    <property type="entry name" value="AAA_11"/>
    <property type="match status" value="1"/>
</dbReference>
<evidence type="ECO:0000259" key="7">
    <source>
        <dbReference type="Pfam" id="PF13086"/>
    </source>
</evidence>
<feature type="domain" description="DNA2/NAM7 helicase helicase" evidence="7">
    <location>
        <begin position="366"/>
        <end position="665"/>
    </location>
</feature>
<dbReference type="GO" id="GO:0004386">
    <property type="term" value="F:helicase activity"/>
    <property type="evidence" value="ECO:0007669"/>
    <property type="project" value="UniProtKB-KW"/>
</dbReference>
<proteinExistence type="inferred from homology"/>
<dbReference type="FunFam" id="3.40.50.300:FF:000326">
    <property type="entry name" value="P-loop containing nucleoside triphosphate hydrolase"/>
    <property type="match status" value="1"/>
</dbReference>
<name>A0A8K0JL26_9TREE</name>
<gene>
    <name evidence="9" type="ORF">FFLO_03604</name>
</gene>
<dbReference type="Proteomes" id="UP000812966">
    <property type="component" value="Unassembled WGS sequence"/>
</dbReference>
<dbReference type="PANTHER" id="PTHR10887:SF495">
    <property type="entry name" value="HELICASE SENATAXIN ISOFORM X1-RELATED"/>
    <property type="match status" value="1"/>
</dbReference>
<evidence type="ECO:0000256" key="4">
    <source>
        <dbReference type="ARBA" id="ARBA00022806"/>
    </source>
</evidence>
<sequence length="1115" mass="124389">MERPAGRPKSRATGNGVKKGKKISSSYSDQRYEPLKTKTTTTGPENGRRSSRKHVSSAVPEDGDRADQSSAMIEKAELVVEEDDDAVSDSGWDVATTFGADTWAATWDTKPVRKIIVKDSAASTWEDEEEYDGNMRSLEIATSVLSWTPDILRNERFYDAEVNKLPRLPCTTSEQDYMNTYGIVVLAEMHSSLSTILEYPEKKADRPLACSKVMHAGKKKKFRGISTCCIITLGTLSSSFIRPSDFVYLSTTPKPWEVKADDEEDFCAPGIVQQIGKTDGKILVAIKEEYLERIKDAIEARNLLIVVVSSIASELRIYSALCTPDHSKMLMKHILAPGPVKGAETAMQSEAHDRIIADLVSRSKPLNPSQRHAVLTGMQSLLGPISYPILIQGPPGTGKTHTLSSMILAIMLAKSDQLVHVVAPSNAAMREIAVRLLRDAAHTRILHTSEILLFGTEQKIDLSDGIDAIYFNSRLERAKDVSKRLDDLKARVLSARQDNPEGRLSTWHTEFFSPLKDLAEEGIEVLTILGNDFNHKDVDGWKGIPLCVDLLTRWKRDLNAVIGNKPPNVGVVLEKLESMLDDISMTISNDPEVLEQAFVESTKVFFSTVNSAGGKILDMFVGRSRLIILDEATQTLEPEMSILLKDDIVGLVAIGDPQQLPGVVANRKLESKGYSISLFERLLNAGSPHLLLATQYRMHPDISQWPANTYYDGQLEDGRNTIMSGRTPSWQIHGEELFSPYSFIAIHGLEEKNLRTKSYCNQAEANVVLSFLQRLLTTLIRTDHEGEVEVGCITGYTAQVRLVVKNLSRLPGSIPIETASKTEKVRIVVTSRCSIVIDVASVDAFQGQERDIIIFATTRANNGRQLGFLKDARRLNVALTRARFACKIIGNAYTLMADPMWQKLIGDAQLRGNFFEFDDTTLNVDDRLISKDLAALSKTIASMQVGGPKIKVGPVVKRCIMRWKRRIDAIKYRTRHLQKVDKEMFRRLDQIPMRPLMRHAIFNQACGSMNIAFLMFGRAQQALRWATTRKGLLNKAVARADAGDPEEWLTAFCKSHRNLRQQLVSMRTQLSIASIKYEDADTIIYESQFMELAATEFDQKYGLVINCVYEAQGAL</sequence>
<reference evidence="9" key="1">
    <citation type="submission" date="2020-04" db="EMBL/GenBank/DDBJ databases">
        <title>Analysis of mating type loci in Filobasidium floriforme.</title>
        <authorList>
            <person name="Nowrousian M."/>
        </authorList>
    </citation>
    <scope>NUCLEOTIDE SEQUENCE</scope>
    <source>
        <strain evidence="9">CBS 6242</strain>
    </source>
</reference>
<comment type="caution">
    <text evidence="9">The sequence shown here is derived from an EMBL/GenBank/DDBJ whole genome shotgun (WGS) entry which is preliminary data.</text>
</comment>
<dbReference type="Pfam" id="PF13087">
    <property type="entry name" value="AAA_12"/>
    <property type="match status" value="1"/>
</dbReference>
<dbReference type="InterPro" id="IPR047187">
    <property type="entry name" value="SF1_C_Upf1"/>
</dbReference>
<comment type="similarity">
    <text evidence="1">Belongs to the DNA2/NAM7 helicase family.</text>
</comment>
<evidence type="ECO:0000256" key="3">
    <source>
        <dbReference type="ARBA" id="ARBA00022801"/>
    </source>
</evidence>
<feature type="domain" description="DNA2/NAM7 helicase-like C-terminal" evidence="8">
    <location>
        <begin position="674"/>
        <end position="892"/>
    </location>
</feature>